<sequence length="602" mass="66530">MFKFTKAFALILIVVFAPAACKDDITKPPLVFSVYQHVVTPGEIVFVSVSGEAKHDAIQTNINGTAVQLINVDTSLYAFLMPIMEPGSYRLSLREWGAETSPELTVGDYQPIQNPAMVVDEYLTNCTRALAEVEAEDFEQIIPESRYANDLALINSLSLLVDRLADEELQLVAYHFRFLQRQTDRYASMASVHPLVDYKQAVPLSMQVRSAANHVSPDRSAIPFAANVTGTDGLPNDLVEYIWKATTYNEAAATAKFAAIVAASTGWVALGMTGGTAAAIIVGGLVIEKECERKAAIYNHYIAEYPLRAKEIEQYGDDPFYVYENKPSIRQFIRNQVTVARENVSEFPVAIRNVVAGDGTLERLSLKLKGSLDKLVSVFDGIFDLKGIYTPYVSTYNKAPSVKETVFEGTETLKITNVDNPNIQIKLENTAAGLVFSASNPSGNIDQVTTLNVTIEYDQEALDNTISTDIRLTYVPEEKEDEVEEGMTNDPITIENIYGSWRITSTTFQMRSGQYIQQSLPGEFFSVTSDSRFVGNWALLETSGLWMLTDPSTITLYGFSNPEITVSSVPLYVFTALPTSLVVGIPGTSEDEYVLAYVFMIR</sequence>
<keyword evidence="3" id="KW-1185">Reference proteome</keyword>
<evidence type="ECO:0000256" key="1">
    <source>
        <dbReference type="SAM" id="SignalP"/>
    </source>
</evidence>
<organism evidence="2 3">
    <name type="scientific">Parapedobacter koreensis</name>
    <dbReference type="NCBI Taxonomy" id="332977"/>
    <lineage>
        <taxon>Bacteria</taxon>
        <taxon>Pseudomonadati</taxon>
        <taxon>Bacteroidota</taxon>
        <taxon>Sphingobacteriia</taxon>
        <taxon>Sphingobacteriales</taxon>
        <taxon>Sphingobacteriaceae</taxon>
        <taxon>Parapedobacter</taxon>
    </lineage>
</organism>
<gene>
    <name evidence="2" type="ORF">SAMN05421740_10427</name>
</gene>
<dbReference type="AlphaFoldDB" id="A0A1H7NLJ7"/>
<evidence type="ECO:0000313" key="3">
    <source>
        <dbReference type="Proteomes" id="UP000198916"/>
    </source>
</evidence>
<dbReference type="EMBL" id="FNZR01000004">
    <property type="protein sequence ID" value="SEL24209.1"/>
    <property type="molecule type" value="Genomic_DNA"/>
</dbReference>
<feature type="chain" id="PRO_5011639830" evidence="1">
    <location>
        <begin position="20"/>
        <end position="602"/>
    </location>
</feature>
<accession>A0A1H7NLJ7</accession>
<dbReference type="Proteomes" id="UP000198916">
    <property type="component" value="Unassembled WGS sequence"/>
</dbReference>
<proteinExistence type="predicted"/>
<dbReference type="STRING" id="332977.SAMN05421740_10427"/>
<reference evidence="3" key="1">
    <citation type="submission" date="2016-10" db="EMBL/GenBank/DDBJ databases">
        <authorList>
            <person name="Varghese N."/>
            <person name="Submissions S."/>
        </authorList>
    </citation>
    <scope>NUCLEOTIDE SEQUENCE [LARGE SCALE GENOMIC DNA]</scope>
    <source>
        <strain evidence="3">Jip14</strain>
    </source>
</reference>
<dbReference type="RefSeq" id="WP_090605505.1">
    <property type="nucleotide sequence ID" value="NZ_FNZR01000004.1"/>
</dbReference>
<protein>
    <submittedName>
        <fullName evidence="2">Uncharacterized protein</fullName>
    </submittedName>
</protein>
<feature type="signal peptide" evidence="1">
    <location>
        <begin position="1"/>
        <end position="19"/>
    </location>
</feature>
<name>A0A1H7NLJ7_9SPHI</name>
<evidence type="ECO:0000313" key="2">
    <source>
        <dbReference type="EMBL" id="SEL24209.1"/>
    </source>
</evidence>
<keyword evidence="1" id="KW-0732">Signal</keyword>